<evidence type="ECO:0000259" key="1">
    <source>
        <dbReference type="Pfam" id="PF01425"/>
    </source>
</evidence>
<dbReference type="PANTHER" id="PTHR11895">
    <property type="entry name" value="TRANSAMIDASE"/>
    <property type="match status" value="1"/>
</dbReference>
<dbReference type="RefSeq" id="XP_002181574.1">
    <property type="nucleotide sequence ID" value="XM_002181538.1"/>
</dbReference>
<reference evidence="3" key="2">
    <citation type="submission" date="2008-08" db="EMBL/GenBank/DDBJ databases">
        <authorList>
            <consortium name="Diatom Consortium"/>
            <person name="Grigoriev I."/>
            <person name="Grimwood J."/>
            <person name="Kuo A."/>
            <person name="Otillar R.P."/>
            <person name="Salamov A."/>
            <person name="Detter J.C."/>
            <person name="Lindquist E."/>
            <person name="Shapiro H."/>
            <person name="Lucas S."/>
            <person name="Glavina del Rio T."/>
            <person name="Pitluck S."/>
            <person name="Rokhsar D."/>
            <person name="Bowler C."/>
        </authorList>
    </citation>
    <scope>GENOME REANNOTATION</scope>
    <source>
        <strain evidence="3">CCAP 1055/1</strain>
    </source>
</reference>
<dbReference type="EMBL" id="CM000615">
    <property type="protein sequence ID" value="EEC46788.1"/>
    <property type="molecule type" value="Genomic_DNA"/>
</dbReference>
<reference evidence="2 3" key="1">
    <citation type="journal article" date="2008" name="Nature">
        <title>The Phaeodactylum genome reveals the evolutionary history of diatom genomes.</title>
        <authorList>
            <person name="Bowler C."/>
            <person name="Allen A.E."/>
            <person name="Badger J.H."/>
            <person name="Grimwood J."/>
            <person name="Jabbari K."/>
            <person name="Kuo A."/>
            <person name="Maheswari U."/>
            <person name="Martens C."/>
            <person name="Maumus F."/>
            <person name="Otillar R.P."/>
            <person name="Rayko E."/>
            <person name="Salamov A."/>
            <person name="Vandepoele K."/>
            <person name="Beszteri B."/>
            <person name="Gruber A."/>
            <person name="Heijde M."/>
            <person name="Katinka M."/>
            <person name="Mock T."/>
            <person name="Valentin K."/>
            <person name="Verret F."/>
            <person name="Berges J.A."/>
            <person name="Brownlee C."/>
            <person name="Cadoret J.P."/>
            <person name="Chiovitti A."/>
            <person name="Choi C.J."/>
            <person name="Coesel S."/>
            <person name="De Martino A."/>
            <person name="Detter J.C."/>
            <person name="Durkin C."/>
            <person name="Falciatore A."/>
            <person name="Fournet J."/>
            <person name="Haruta M."/>
            <person name="Huysman M.J."/>
            <person name="Jenkins B.D."/>
            <person name="Jiroutova K."/>
            <person name="Jorgensen R.E."/>
            <person name="Joubert Y."/>
            <person name="Kaplan A."/>
            <person name="Kroger N."/>
            <person name="Kroth P.G."/>
            <person name="La Roche J."/>
            <person name="Lindquist E."/>
            <person name="Lommer M."/>
            <person name="Martin-Jezequel V."/>
            <person name="Lopez P.J."/>
            <person name="Lucas S."/>
            <person name="Mangogna M."/>
            <person name="McGinnis K."/>
            <person name="Medlin L.K."/>
            <person name="Montsant A."/>
            <person name="Oudot-Le Secq M.P."/>
            <person name="Napoli C."/>
            <person name="Obornik M."/>
            <person name="Parker M.S."/>
            <person name="Petit J.L."/>
            <person name="Porcel B.M."/>
            <person name="Poulsen N."/>
            <person name="Robison M."/>
            <person name="Rychlewski L."/>
            <person name="Rynearson T.A."/>
            <person name="Schmutz J."/>
            <person name="Shapiro H."/>
            <person name="Siaut M."/>
            <person name="Stanley M."/>
            <person name="Sussman M.R."/>
            <person name="Taylor A.R."/>
            <person name="Vardi A."/>
            <person name="von Dassow P."/>
            <person name="Vyverman W."/>
            <person name="Willis A."/>
            <person name="Wyrwicz L.S."/>
            <person name="Rokhsar D.S."/>
            <person name="Weissenbach J."/>
            <person name="Armbrust E.V."/>
            <person name="Green B.R."/>
            <person name="Van de Peer Y."/>
            <person name="Grigoriev I.V."/>
        </authorList>
    </citation>
    <scope>NUCLEOTIDE SEQUENCE [LARGE SCALE GENOMIC DNA]</scope>
    <source>
        <strain evidence="2 3">CCAP 1055/1</strain>
    </source>
</reference>
<feature type="non-terminal residue" evidence="2">
    <location>
        <position position="1"/>
    </location>
</feature>
<dbReference type="InterPro" id="IPR000120">
    <property type="entry name" value="Amidase"/>
</dbReference>
<dbReference type="OrthoDB" id="421993at2759"/>
<proteinExistence type="predicted"/>
<dbReference type="InterPro" id="IPR023631">
    <property type="entry name" value="Amidase_dom"/>
</dbReference>
<organism evidence="2 3">
    <name type="scientific">Phaeodactylum tricornutum (strain CCAP 1055/1)</name>
    <dbReference type="NCBI Taxonomy" id="556484"/>
    <lineage>
        <taxon>Eukaryota</taxon>
        <taxon>Sar</taxon>
        <taxon>Stramenopiles</taxon>
        <taxon>Ochrophyta</taxon>
        <taxon>Bacillariophyta</taxon>
        <taxon>Bacillariophyceae</taxon>
        <taxon>Bacillariophycidae</taxon>
        <taxon>Naviculales</taxon>
        <taxon>Phaeodactylaceae</taxon>
        <taxon>Phaeodactylum</taxon>
    </lineage>
</organism>
<dbReference type="KEGG" id="pti:PHATRDRAFT_13890"/>
<dbReference type="STRING" id="556484.B7G387"/>
<evidence type="ECO:0000313" key="2">
    <source>
        <dbReference type="EMBL" id="EEC46788.1"/>
    </source>
</evidence>
<dbReference type="InParanoid" id="B7G387"/>
<feature type="domain" description="Amidase" evidence="1">
    <location>
        <begin position="11"/>
        <end position="462"/>
    </location>
</feature>
<keyword evidence="3" id="KW-1185">Reference proteome</keyword>
<protein>
    <recommendedName>
        <fullName evidence="1">Amidase domain-containing protein</fullName>
    </recommendedName>
</protein>
<name>B7G387_PHATC</name>
<accession>B7G387</accession>
<dbReference type="InterPro" id="IPR036928">
    <property type="entry name" value="AS_sf"/>
</dbReference>
<dbReference type="PANTHER" id="PTHR11895:SF7">
    <property type="entry name" value="GLUTAMYL-TRNA(GLN) AMIDOTRANSFERASE SUBUNIT A, MITOCHONDRIAL"/>
    <property type="match status" value="1"/>
</dbReference>
<gene>
    <name evidence="2" type="ORF">PHATRDRAFT_13890</name>
</gene>
<dbReference type="Proteomes" id="UP000000759">
    <property type="component" value="Chromosome 13"/>
</dbReference>
<dbReference type="GeneID" id="7202540"/>
<dbReference type="Pfam" id="PF01425">
    <property type="entry name" value="Amidase"/>
    <property type="match status" value="1"/>
</dbReference>
<dbReference type="SUPFAM" id="SSF75304">
    <property type="entry name" value="Amidase signature (AS) enzymes"/>
    <property type="match status" value="1"/>
</dbReference>
<dbReference type="PaxDb" id="2850-Phatr13890"/>
<dbReference type="Gene3D" id="3.90.1300.10">
    <property type="entry name" value="Amidase signature (AS) domain"/>
    <property type="match status" value="1"/>
</dbReference>
<dbReference type="GO" id="GO:0050567">
    <property type="term" value="F:glutaminyl-tRNA synthase (glutamine-hydrolyzing) activity"/>
    <property type="evidence" value="ECO:0007669"/>
    <property type="project" value="TreeGrafter"/>
</dbReference>
<sequence>KLSAFLRLLDRDTLMEQAEASDARWMTNRPLSLLDGIPVTIKANLALETQPLTAGSRILGASAAVPSHVTSDGTPPVGYTADAVQSLIDGGAIILGVTSMDEFGMGSLGTNTATHAAVLSEDDHGFSAGGSSCGSSVSVAHGSSLLSLGSDTGGSVRLPAAWCGVVGLKPTYGHISRHGLVSYASSLDTIGIMGPTADCVSIGLQQIVNNQRRDRDSTLVPLPYVRSIAENLDSSLALDGIKIGIPAAFSVAELPDNVRDAWSASADHLASHGATVEIVGSDAISPDTLQRALAAYYIIASAEAGSNLSRYDGFRYGVSAEVKCNTMNNPQSMLERQYATSRSYGFGSEVVRRVLCGTAVLSADRFHTYYESAAELRAFLTEQFEKATEQYDVLLVPTVAFPPAPLDRTTNSTQTLANDAMTVPISLTGLPAVSVPFERPTSQLFPPSMQLIGPRFGEEKLLKVAALLNT</sequence>
<dbReference type="eggNOG" id="KOG1211">
    <property type="taxonomic scope" value="Eukaryota"/>
</dbReference>
<dbReference type="AlphaFoldDB" id="B7G387"/>
<evidence type="ECO:0000313" key="3">
    <source>
        <dbReference type="Proteomes" id="UP000000759"/>
    </source>
</evidence>